<name>A0A4Y8RU37_9HYPH</name>
<dbReference type="SUPFAM" id="SSF55961">
    <property type="entry name" value="Bet v1-like"/>
    <property type="match status" value="1"/>
</dbReference>
<evidence type="ECO:0000256" key="1">
    <source>
        <dbReference type="ARBA" id="ARBA00006817"/>
    </source>
</evidence>
<protein>
    <submittedName>
        <fullName evidence="3">SRPBCC domain-containing protein</fullName>
    </submittedName>
</protein>
<dbReference type="RefSeq" id="WP_134759727.1">
    <property type="nucleotide sequence ID" value="NZ_SOZD01000001.1"/>
</dbReference>
<organism evidence="3 4">
    <name type="scientific">Jiella endophytica</name>
    <dbReference type="NCBI Taxonomy" id="2558362"/>
    <lineage>
        <taxon>Bacteria</taxon>
        <taxon>Pseudomonadati</taxon>
        <taxon>Pseudomonadota</taxon>
        <taxon>Alphaproteobacteria</taxon>
        <taxon>Hyphomicrobiales</taxon>
        <taxon>Aurantimonadaceae</taxon>
        <taxon>Jiella</taxon>
    </lineage>
</organism>
<dbReference type="InterPro" id="IPR023393">
    <property type="entry name" value="START-like_dom_sf"/>
</dbReference>
<dbReference type="AlphaFoldDB" id="A0A4Y8RU37"/>
<evidence type="ECO:0000313" key="4">
    <source>
        <dbReference type="Proteomes" id="UP000298179"/>
    </source>
</evidence>
<feature type="domain" description="Activator of Hsp90 ATPase homologue 1/2-like C-terminal" evidence="2">
    <location>
        <begin position="23"/>
        <end position="148"/>
    </location>
</feature>
<dbReference type="Gene3D" id="3.30.530.20">
    <property type="match status" value="1"/>
</dbReference>
<reference evidence="3 4" key="1">
    <citation type="submission" date="2019-03" db="EMBL/GenBank/DDBJ databases">
        <title>Jiella endophytica sp. nov., a novel endophytic bacterium isolated from root of Ficus microcarpa Linn. f.</title>
        <authorList>
            <person name="Tuo L."/>
        </authorList>
    </citation>
    <scope>NUCLEOTIDE SEQUENCE [LARGE SCALE GENOMIC DNA]</scope>
    <source>
        <strain evidence="3 4">CBS5Q-3</strain>
    </source>
</reference>
<keyword evidence="4" id="KW-1185">Reference proteome</keyword>
<dbReference type="CDD" id="cd07814">
    <property type="entry name" value="SRPBCC_CalC_Aha1-like"/>
    <property type="match status" value="1"/>
</dbReference>
<accession>A0A4Y8RU37</accession>
<sequence>MIAVDLASHTRDIVVEETFPHAAATLWKVLTDPDLMGRWLMKPTGFEPVVGNRFTFQTTPAGPWDGLIRCEVLEVVANERLAHSWKGGDEANTEYGSLLDTVVTWTLAQSEAGTRLRLVHSGFRPQNDFSFRNMSNGWPKVVRRVDELAAEEV</sequence>
<dbReference type="OrthoDB" id="9805228at2"/>
<comment type="caution">
    <text evidence="3">The sequence shown here is derived from an EMBL/GenBank/DDBJ whole genome shotgun (WGS) entry which is preliminary data.</text>
</comment>
<proteinExistence type="inferred from homology"/>
<dbReference type="Pfam" id="PF08327">
    <property type="entry name" value="AHSA1"/>
    <property type="match status" value="1"/>
</dbReference>
<dbReference type="InterPro" id="IPR013538">
    <property type="entry name" value="ASHA1/2-like_C"/>
</dbReference>
<dbReference type="EMBL" id="SOZD01000001">
    <property type="protein sequence ID" value="TFF27272.1"/>
    <property type="molecule type" value="Genomic_DNA"/>
</dbReference>
<evidence type="ECO:0000259" key="2">
    <source>
        <dbReference type="Pfam" id="PF08327"/>
    </source>
</evidence>
<evidence type="ECO:0000313" key="3">
    <source>
        <dbReference type="EMBL" id="TFF27272.1"/>
    </source>
</evidence>
<gene>
    <name evidence="3" type="ORF">E3C22_02010</name>
</gene>
<comment type="similarity">
    <text evidence="1">Belongs to the AHA1 family.</text>
</comment>
<dbReference type="Proteomes" id="UP000298179">
    <property type="component" value="Unassembled WGS sequence"/>
</dbReference>